<protein>
    <submittedName>
        <fullName evidence="1">Uncharacterized protein</fullName>
    </submittedName>
</protein>
<reference evidence="1 2" key="1">
    <citation type="submission" date="2013-01" db="EMBL/GenBank/DDBJ databases">
        <authorList>
            <person name="Harkins D.M."/>
            <person name="Durkin A.S."/>
            <person name="Brinkac L.M."/>
            <person name="Haft D.H."/>
            <person name="Selengut J.D."/>
            <person name="Sanka R."/>
            <person name="DePew J."/>
            <person name="Purushe J."/>
            <person name="Hospenthal D.R."/>
            <person name="Murray C.K."/>
            <person name="Pimentel G."/>
            <person name="Wasfy M."/>
            <person name="Vinetz J.M."/>
            <person name="Sutton G.G."/>
            <person name="Nierman W.C."/>
            <person name="Fouts D.E."/>
        </authorList>
    </citation>
    <scope>NUCLEOTIDE SEQUENCE [LARGE SCALE GENOMIC DNA]</scope>
    <source>
        <strain evidence="1 2">2006001855</strain>
    </source>
</reference>
<evidence type="ECO:0000313" key="2">
    <source>
        <dbReference type="Proteomes" id="UP000012101"/>
    </source>
</evidence>
<dbReference type="Proteomes" id="UP000012101">
    <property type="component" value="Unassembled WGS sequence"/>
</dbReference>
<evidence type="ECO:0000313" key="1">
    <source>
        <dbReference type="EMBL" id="EMM73373.1"/>
    </source>
</evidence>
<gene>
    <name evidence="1" type="ORF">LEP1GSC038_2760</name>
</gene>
<proteinExistence type="predicted"/>
<accession>M6FKT5</accession>
<sequence length="62" mass="7207">MCGTIMKKITDIDDELKTELKALLYNFVRDLKKGTASLIELIAEYQVKISQVFREKVDRKKS</sequence>
<name>M6FKT5_9LEPT</name>
<dbReference type="EMBL" id="AFJM02000028">
    <property type="protein sequence ID" value="EMM73373.1"/>
    <property type="molecule type" value="Genomic_DNA"/>
</dbReference>
<comment type="caution">
    <text evidence="1">The sequence shown here is derived from an EMBL/GenBank/DDBJ whole genome shotgun (WGS) entry which is preliminary data.</text>
</comment>
<organism evidence="1 2">
    <name type="scientific">Leptospira weilii str. 2006001855</name>
    <dbReference type="NCBI Taxonomy" id="996804"/>
    <lineage>
        <taxon>Bacteria</taxon>
        <taxon>Pseudomonadati</taxon>
        <taxon>Spirochaetota</taxon>
        <taxon>Spirochaetia</taxon>
        <taxon>Leptospirales</taxon>
        <taxon>Leptospiraceae</taxon>
        <taxon>Leptospira</taxon>
    </lineage>
</organism>
<dbReference type="AlphaFoldDB" id="M6FKT5"/>